<protein>
    <recommendedName>
        <fullName evidence="1">Serine/threonine-protein phosphatase</fullName>
        <ecNumber evidence="1">3.1.3.16</ecNumber>
    </recommendedName>
</protein>
<dbReference type="FunFam" id="3.60.21.10:FF:000131">
    <property type="entry name" value="Serine/threonine-protein phosphatase"/>
    <property type="match status" value="1"/>
</dbReference>
<feature type="region of interest" description="Disordered" evidence="2">
    <location>
        <begin position="387"/>
        <end position="430"/>
    </location>
</feature>
<dbReference type="GO" id="GO:0005634">
    <property type="term" value="C:nucleus"/>
    <property type="evidence" value="ECO:0007669"/>
    <property type="project" value="TreeGrafter"/>
</dbReference>
<accession>A0AAV5SDS8</accession>
<dbReference type="Pfam" id="PF00149">
    <property type="entry name" value="Metallophos"/>
    <property type="match status" value="1"/>
</dbReference>
<comment type="caution">
    <text evidence="4">The sequence shown here is derived from an EMBL/GenBank/DDBJ whole genome shotgun (WGS) entry which is preliminary data.</text>
</comment>
<name>A0AAV5SDS8_9BILA</name>
<evidence type="ECO:0000313" key="4">
    <source>
        <dbReference type="EMBL" id="GMS78315.1"/>
    </source>
</evidence>
<dbReference type="PANTHER" id="PTHR11668:SF491">
    <property type="entry name" value="SERINE_THREONINE-PROTEIN PHOSPHATASE"/>
    <property type="match status" value="1"/>
</dbReference>
<dbReference type="InterPro" id="IPR029052">
    <property type="entry name" value="Metallo-depent_PP-like"/>
</dbReference>
<evidence type="ECO:0000256" key="1">
    <source>
        <dbReference type="RuleBase" id="RU004273"/>
    </source>
</evidence>
<proteinExistence type="inferred from homology"/>
<dbReference type="PANTHER" id="PTHR11668">
    <property type="entry name" value="SERINE/THREONINE PROTEIN PHOSPHATASE"/>
    <property type="match status" value="1"/>
</dbReference>
<dbReference type="GO" id="GO:0005737">
    <property type="term" value="C:cytoplasm"/>
    <property type="evidence" value="ECO:0007669"/>
    <property type="project" value="TreeGrafter"/>
</dbReference>
<reference evidence="4" key="1">
    <citation type="submission" date="2023-10" db="EMBL/GenBank/DDBJ databases">
        <title>Genome assembly of Pristionchus species.</title>
        <authorList>
            <person name="Yoshida K."/>
            <person name="Sommer R.J."/>
        </authorList>
    </citation>
    <scope>NUCLEOTIDE SEQUENCE</scope>
    <source>
        <strain evidence="4">RS0144</strain>
    </source>
</reference>
<evidence type="ECO:0000313" key="5">
    <source>
        <dbReference type="Proteomes" id="UP001432027"/>
    </source>
</evidence>
<feature type="domain" description="Serine/threonine specific protein phosphatases" evidence="3">
    <location>
        <begin position="176"/>
        <end position="181"/>
    </location>
</feature>
<sequence length="430" mass="48637">SPLSTHRSPPRLSTAMPRSPDTDQSEPDTKSGTGATTSPDVKKKSPAGPKKRTGKGLWEFIKAMSSQRYWDEYFDYKYNDIVKTITRAREIFMKEKMLVECGLPVVIMGDIHGQYYDLQRAFHKFNTSVDGKMKPGYMTNRFVFMGDYVDRGKNSLEVLMMLFCLKIQCPNAFFLLRGNHEARAINRVYGFQQELQERFDRDDAAQLFHKFNECFSHMPIACLVGQSILCMHGGVSPLLNSLDDIRNIPKPMMDPNSNKLACDLMWADPMIGLKGHQPNVIRGVSIHFGEDMLDEVMTKCNLRLIVRGHQMMMNGFNFFHDKKLVTVFTAASYYPDRPNHGAVMHVNKEGRVGFKIIAPIESADGKIFRGAHDDANAYDTGYQTCTDAPKKAEKKSQKNSKTMKKSGKEPVKVPSLQRVDDEKKGGKPAP</sequence>
<dbReference type="AlphaFoldDB" id="A0AAV5SDS8"/>
<evidence type="ECO:0000256" key="2">
    <source>
        <dbReference type="SAM" id="MobiDB-lite"/>
    </source>
</evidence>
<feature type="non-terminal residue" evidence="4">
    <location>
        <position position="1"/>
    </location>
</feature>
<dbReference type="InterPro" id="IPR050341">
    <property type="entry name" value="PP1_catalytic_subunit"/>
</dbReference>
<feature type="compositionally biased region" description="Basic and acidic residues" evidence="2">
    <location>
        <begin position="418"/>
        <end position="430"/>
    </location>
</feature>
<dbReference type="SMART" id="SM00156">
    <property type="entry name" value="PP2Ac"/>
    <property type="match status" value="1"/>
</dbReference>
<dbReference type="InterPro" id="IPR004843">
    <property type="entry name" value="Calcineurin-like_PHP"/>
</dbReference>
<gene>
    <name evidence="4" type="ORF">PENTCL1PPCAC_490</name>
</gene>
<keyword evidence="5" id="KW-1185">Reference proteome</keyword>
<comment type="similarity">
    <text evidence="1">Belongs to the PPP phosphatase family.</text>
</comment>
<dbReference type="Gene3D" id="3.60.21.10">
    <property type="match status" value="1"/>
</dbReference>
<dbReference type="InterPro" id="IPR006186">
    <property type="entry name" value="Ser/Thr-sp_prot-phosphatase"/>
</dbReference>
<dbReference type="GO" id="GO:0004722">
    <property type="term" value="F:protein serine/threonine phosphatase activity"/>
    <property type="evidence" value="ECO:0007669"/>
    <property type="project" value="UniProtKB-EC"/>
</dbReference>
<keyword evidence="1" id="KW-0378">Hydrolase</keyword>
<dbReference type="Proteomes" id="UP001432027">
    <property type="component" value="Unassembled WGS sequence"/>
</dbReference>
<dbReference type="PRINTS" id="PR00114">
    <property type="entry name" value="STPHPHTASE"/>
</dbReference>
<dbReference type="PROSITE" id="PS00125">
    <property type="entry name" value="SER_THR_PHOSPHATASE"/>
    <property type="match status" value="1"/>
</dbReference>
<feature type="compositionally biased region" description="Polar residues" evidence="2">
    <location>
        <begin position="30"/>
        <end position="39"/>
    </location>
</feature>
<organism evidence="4 5">
    <name type="scientific">Pristionchus entomophagus</name>
    <dbReference type="NCBI Taxonomy" id="358040"/>
    <lineage>
        <taxon>Eukaryota</taxon>
        <taxon>Metazoa</taxon>
        <taxon>Ecdysozoa</taxon>
        <taxon>Nematoda</taxon>
        <taxon>Chromadorea</taxon>
        <taxon>Rhabditida</taxon>
        <taxon>Rhabditina</taxon>
        <taxon>Diplogasteromorpha</taxon>
        <taxon>Diplogasteroidea</taxon>
        <taxon>Neodiplogasteridae</taxon>
        <taxon>Pristionchus</taxon>
    </lineage>
</organism>
<dbReference type="SUPFAM" id="SSF56300">
    <property type="entry name" value="Metallo-dependent phosphatases"/>
    <property type="match status" value="1"/>
</dbReference>
<dbReference type="EC" id="3.1.3.16" evidence="1"/>
<evidence type="ECO:0000259" key="3">
    <source>
        <dbReference type="PROSITE" id="PS00125"/>
    </source>
</evidence>
<feature type="region of interest" description="Disordered" evidence="2">
    <location>
        <begin position="1"/>
        <end position="53"/>
    </location>
</feature>
<comment type="catalytic activity">
    <reaction evidence="1">
        <text>O-phospho-L-threonyl-[protein] + H2O = L-threonyl-[protein] + phosphate</text>
        <dbReference type="Rhea" id="RHEA:47004"/>
        <dbReference type="Rhea" id="RHEA-COMP:11060"/>
        <dbReference type="Rhea" id="RHEA-COMP:11605"/>
        <dbReference type="ChEBI" id="CHEBI:15377"/>
        <dbReference type="ChEBI" id="CHEBI:30013"/>
        <dbReference type="ChEBI" id="CHEBI:43474"/>
        <dbReference type="ChEBI" id="CHEBI:61977"/>
        <dbReference type="EC" id="3.1.3.16"/>
    </reaction>
</comment>
<dbReference type="EMBL" id="BTSX01000001">
    <property type="protein sequence ID" value="GMS78315.1"/>
    <property type="molecule type" value="Genomic_DNA"/>
</dbReference>